<dbReference type="Proteomes" id="UP000183090">
    <property type="component" value="Unassembled WGS sequence"/>
</dbReference>
<dbReference type="GO" id="GO:0016810">
    <property type="term" value="F:hydrolase activity, acting on carbon-nitrogen (but not peptide) bonds"/>
    <property type="evidence" value="ECO:0007669"/>
    <property type="project" value="InterPro"/>
</dbReference>
<feature type="domain" description="Amidohydrolase-related" evidence="1">
    <location>
        <begin position="46"/>
        <end position="384"/>
    </location>
</feature>
<dbReference type="PANTHER" id="PTHR43794:SF5">
    <property type="entry name" value="CHLOROHYDROLASE FAMILY PROTEIN"/>
    <property type="match status" value="1"/>
</dbReference>
<sequence length="417" mass="47866">MLLKNATYLNSDMKFETQDFVIEEGEISFNSEQETEEDVIDCGDYYIIPGLANAHFHSYSPLAKGLMKEMALQNWSDDSDQGKIQQALFDYVDNKLTEEEFTYIAQKSYIDMVKNGVTFVSDSDPRSPEYLKDALDEIGLRGIIDAYEEIGDYYKTEGKVIYGSHLLEEEDITDEELLNVKEIKDKYNPIMMTHCLENKWRSDIVQSKYGQSSVDLYKGRGLLNKNTVLFHGVYMSNEDIDILAELNGSVVHCPISNLDTGAGVAPISSMIEKGVNVCLGTDYSHTNIWDVMRMTYYLLKINNPVQRYSAEDIFKMATINGARAYNLQETMGKIKEGYKADLVFIRKEPELEPLVSRSTFTNSLHNLLIHSKEDSVEHVMIEGGWIMKDREIMTIDEEKVKSRYRQIAEKFVEYLNR</sequence>
<evidence type="ECO:0000313" key="4">
    <source>
        <dbReference type="Proteomes" id="UP000034029"/>
    </source>
</evidence>
<dbReference type="InterPro" id="IPR011059">
    <property type="entry name" value="Metal-dep_hydrolase_composite"/>
</dbReference>
<dbReference type="InterPro" id="IPR050287">
    <property type="entry name" value="MTA/SAH_deaminase"/>
</dbReference>
<dbReference type="InterPro" id="IPR006680">
    <property type="entry name" value="Amidohydro-rel"/>
</dbReference>
<accession>A0A0F7HLB5</accession>
<dbReference type="SUPFAM" id="SSF51556">
    <property type="entry name" value="Metallo-dependent hydrolases"/>
    <property type="match status" value="1"/>
</dbReference>
<dbReference type="KEGG" id="shv:AAT16_06430"/>
<dbReference type="OrthoDB" id="9807210at2"/>
<reference evidence="2 4" key="1">
    <citation type="journal article" date="2015" name="Int. J. Syst. Evol. Microbiol.">
        <title>Complete genome sequence of Salinicoccus halodurans H3B36, isolated from the Qaidam Basin in China.</title>
        <authorList>
            <person name="Jiang K."/>
            <person name="Xue Y."/>
            <person name="Ma Y."/>
        </authorList>
    </citation>
    <scope>NUCLEOTIDE SEQUENCE [LARGE SCALE GENOMIC DNA]</scope>
    <source>
        <strain evidence="2 4">H3B36</strain>
    </source>
</reference>
<proteinExistence type="predicted"/>
<dbReference type="AlphaFoldDB" id="A0A0F7HLB5"/>
<organism evidence="3 5">
    <name type="scientific">Salinicoccus halodurans</name>
    <dbReference type="NCBI Taxonomy" id="407035"/>
    <lineage>
        <taxon>Bacteria</taxon>
        <taxon>Bacillati</taxon>
        <taxon>Bacillota</taxon>
        <taxon>Bacilli</taxon>
        <taxon>Bacillales</taxon>
        <taxon>Staphylococcaceae</taxon>
        <taxon>Salinicoccus</taxon>
    </lineage>
</organism>
<evidence type="ECO:0000313" key="5">
    <source>
        <dbReference type="Proteomes" id="UP000183090"/>
    </source>
</evidence>
<dbReference type="EMBL" id="FOTB01000001">
    <property type="protein sequence ID" value="SFK57445.1"/>
    <property type="molecule type" value="Genomic_DNA"/>
</dbReference>
<dbReference type="Gene3D" id="2.30.40.10">
    <property type="entry name" value="Urease, subunit C, domain 1"/>
    <property type="match status" value="1"/>
</dbReference>
<keyword evidence="4" id="KW-1185">Reference proteome</keyword>
<name>A0A0F7HLB5_9STAP</name>
<dbReference type="Pfam" id="PF01979">
    <property type="entry name" value="Amidohydro_1"/>
    <property type="match status" value="1"/>
</dbReference>
<dbReference type="SUPFAM" id="SSF51338">
    <property type="entry name" value="Composite domain of metallo-dependent hydrolases"/>
    <property type="match status" value="1"/>
</dbReference>
<evidence type="ECO:0000313" key="2">
    <source>
        <dbReference type="EMBL" id="AKG73898.1"/>
    </source>
</evidence>
<reference evidence="4" key="2">
    <citation type="submission" date="2015-04" db="EMBL/GenBank/DDBJ databases">
        <title>Complete genome sequence of Salinicoccus halodurans strain H3B36, isolated from the Qaidam basin of China.</title>
        <authorList>
            <person name="Ma Y."/>
            <person name="Jiang K."/>
            <person name="Xue Y."/>
        </authorList>
    </citation>
    <scope>NUCLEOTIDE SEQUENCE [LARGE SCALE GENOMIC DNA]</scope>
    <source>
        <strain evidence="4">H3B36</strain>
    </source>
</reference>
<dbReference type="EMBL" id="CP011366">
    <property type="protein sequence ID" value="AKG73898.1"/>
    <property type="molecule type" value="Genomic_DNA"/>
</dbReference>
<dbReference type="Proteomes" id="UP000034029">
    <property type="component" value="Chromosome"/>
</dbReference>
<gene>
    <name evidence="2" type="ORF">AAT16_06430</name>
    <name evidence="3" type="ORF">SAMN05216235_0527</name>
</gene>
<dbReference type="RefSeq" id="WP_046790086.1">
    <property type="nucleotide sequence ID" value="NZ_CP011366.1"/>
</dbReference>
<protein>
    <submittedName>
        <fullName evidence="3">5-methylthioadenosine/S-adenosylhomocysteine deaminase</fullName>
    </submittedName>
</protein>
<reference evidence="3 5" key="3">
    <citation type="submission" date="2016-10" db="EMBL/GenBank/DDBJ databases">
        <authorList>
            <person name="Varghese N."/>
            <person name="Submissions S."/>
        </authorList>
    </citation>
    <scope>NUCLEOTIDE SEQUENCE [LARGE SCALE GENOMIC DNA]</scope>
    <source>
        <strain evidence="3 5">CGMCC 1.6501</strain>
    </source>
</reference>
<dbReference type="PANTHER" id="PTHR43794">
    <property type="entry name" value="AMINOHYDROLASE SSNA-RELATED"/>
    <property type="match status" value="1"/>
</dbReference>
<evidence type="ECO:0000313" key="3">
    <source>
        <dbReference type="EMBL" id="SFK57445.1"/>
    </source>
</evidence>
<dbReference type="Gene3D" id="3.20.20.140">
    <property type="entry name" value="Metal-dependent hydrolases"/>
    <property type="match status" value="1"/>
</dbReference>
<evidence type="ECO:0000259" key="1">
    <source>
        <dbReference type="Pfam" id="PF01979"/>
    </source>
</evidence>
<dbReference type="InterPro" id="IPR032466">
    <property type="entry name" value="Metal_Hydrolase"/>
</dbReference>